<keyword evidence="2" id="KW-1185">Reference proteome</keyword>
<evidence type="ECO:0000313" key="2">
    <source>
        <dbReference type="Proteomes" id="UP000265725"/>
    </source>
</evidence>
<organism evidence="1 2">
    <name type="scientific">Paenisporosarcina cavernae</name>
    <dbReference type="NCBI Taxonomy" id="2320858"/>
    <lineage>
        <taxon>Bacteria</taxon>
        <taxon>Bacillati</taxon>
        <taxon>Bacillota</taxon>
        <taxon>Bacilli</taxon>
        <taxon>Bacillales</taxon>
        <taxon>Caryophanaceae</taxon>
        <taxon>Paenisporosarcina</taxon>
    </lineage>
</organism>
<reference evidence="2" key="1">
    <citation type="submission" date="2018-09" db="EMBL/GenBank/DDBJ databases">
        <authorList>
            <person name="Zhu H."/>
        </authorList>
    </citation>
    <scope>NUCLEOTIDE SEQUENCE [LARGE SCALE GENOMIC DNA]</scope>
    <source>
        <strain evidence="2">K2R23-3</strain>
    </source>
</reference>
<evidence type="ECO:0000313" key="1">
    <source>
        <dbReference type="EMBL" id="AYC29511.1"/>
    </source>
</evidence>
<protein>
    <submittedName>
        <fullName evidence="1">Uncharacterized protein</fullName>
    </submittedName>
</protein>
<dbReference type="RefSeq" id="WP_119883251.1">
    <property type="nucleotide sequence ID" value="NZ_CP032418.1"/>
</dbReference>
<dbReference type="PROSITE" id="PS51257">
    <property type="entry name" value="PROKAR_LIPOPROTEIN"/>
    <property type="match status" value="1"/>
</dbReference>
<sequence length="138" mass="15907">MKKWLVLLSFVFLLSGCGEPKTQLVRVDFHTAWAGEKDLDVWMIQDEETLLELSSIFQAVTWQDKADSSRPQQEHYVLTLFNETNEPPETLDDFQLFFLKDEQKALLLGDSGVALINETDTKKLQKILQSTKNYQQAP</sequence>
<name>A0A385YSN9_9BACL</name>
<dbReference type="Proteomes" id="UP000265725">
    <property type="component" value="Chromosome"/>
</dbReference>
<dbReference type="AlphaFoldDB" id="A0A385YSN9"/>
<accession>A0A385YSN9</accession>
<gene>
    <name evidence="1" type="ORF">D3873_06295</name>
</gene>
<dbReference type="EMBL" id="CP032418">
    <property type="protein sequence ID" value="AYC29511.1"/>
    <property type="molecule type" value="Genomic_DNA"/>
</dbReference>
<dbReference type="KEGG" id="paek:D3873_06295"/>
<proteinExistence type="predicted"/>